<dbReference type="SUPFAM" id="SSF51197">
    <property type="entry name" value="Clavaminate synthase-like"/>
    <property type="match status" value="1"/>
</dbReference>
<keyword evidence="2" id="KW-0479">Metal-binding</keyword>
<dbReference type="GO" id="GO:0032453">
    <property type="term" value="F:histone H3K4 demethylase activity"/>
    <property type="evidence" value="ECO:0007669"/>
    <property type="project" value="TreeGrafter"/>
</dbReference>
<dbReference type="GO" id="GO:0046872">
    <property type="term" value="F:metal ion binding"/>
    <property type="evidence" value="ECO:0007669"/>
    <property type="project" value="UniProtKB-KW"/>
</dbReference>
<evidence type="ECO:0000256" key="2">
    <source>
        <dbReference type="ARBA" id="ARBA00022723"/>
    </source>
</evidence>
<dbReference type="Proteomes" id="UP000282084">
    <property type="component" value="Unassembled WGS sequence"/>
</dbReference>
<name>A0A495W4K3_9PSEU</name>
<evidence type="ECO:0000256" key="3">
    <source>
        <dbReference type="ARBA" id="ARBA00023004"/>
    </source>
</evidence>
<feature type="domain" description="JmjC" evidence="5">
    <location>
        <begin position="109"/>
        <end position="244"/>
    </location>
</feature>
<feature type="region of interest" description="Disordered" evidence="4">
    <location>
        <begin position="169"/>
        <end position="189"/>
    </location>
</feature>
<dbReference type="Gene3D" id="2.60.120.650">
    <property type="entry name" value="Cupin"/>
    <property type="match status" value="1"/>
</dbReference>
<organism evidence="6 7">
    <name type="scientific">Saccharothrix australiensis</name>
    <dbReference type="NCBI Taxonomy" id="2072"/>
    <lineage>
        <taxon>Bacteria</taxon>
        <taxon>Bacillati</taxon>
        <taxon>Actinomycetota</taxon>
        <taxon>Actinomycetes</taxon>
        <taxon>Pseudonocardiales</taxon>
        <taxon>Pseudonocardiaceae</taxon>
        <taxon>Saccharothrix</taxon>
    </lineage>
</organism>
<keyword evidence="7" id="KW-1185">Reference proteome</keyword>
<keyword evidence="3" id="KW-0408">Iron</keyword>
<gene>
    <name evidence="6" type="ORF">C8E97_5128</name>
</gene>
<evidence type="ECO:0000313" key="6">
    <source>
        <dbReference type="EMBL" id="RKT56429.1"/>
    </source>
</evidence>
<comment type="caution">
    <text evidence="6">The sequence shown here is derived from an EMBL/GenBank/DDBJ whole genome shotgun (WGS) entry which is preliminary data.</text>
</comment>
<dbReference type="RefSeq" id="WP_121007991.1">
    <property type="nucleotide sequence ID" value="NZ_RBXO01000001.1"/>
</dbReference>
<dbReference type="InterPro" id="IPR039994">
    <property type="entry name" value="NO66-like"/>
</dbReference>
<accession>A0A495W4K3</accession>
<protein>
    <recommendedName>
        <fullName evidence="5">JmjC domain-containing protein</fullName>
    </recommendedName>
</protein>
<dbReference type="InterPro" id="IPR003347">
    <property type="entry name" value="JmjC_dom"/>
</dbReference>
<dbReference type="OrthoDB" id="9764016at2"/>
<proteinExistence type="predicted"/>
<evidence type="ECO:0000313" key="7">
    <source>
        <dbReference type="Proteomes" id="UP000282084"/>
    </source>
</evidence>
<dbReference type="PANTHER" id="PTHR13096:SF9">
    <property type="entry name" value="BIFUNCTIONAL LYSINE-SPECIFIC DEMETHYLASE AND HISTIDYL-HYDROXYLASE"/>
    <property type="match status" value="1"/>
</dbReference>
<reference evidence="6 7" key="1">
    <citation type="submission" date="2018-10" db="EMBL/GenBank/DDBJ databases">
        <title>Sequencing the genomes of 1000 actinobacteria strains.</title>
        <authorList>
            <person name="Klenk H.-P."/>
        </authorList>
    </citation>
    <scope>NUCLEOTIDE SEQUENCE [LARGE SCALE GENOMIC DNA]</scope>
    <source>
        <strain evidence="6 7">DSM 43800</strain>
    </source>
</reference>
<dbReference type="GO" id="GO:0051864">
    <property type="term" value="F:histone H3K36 demethylase activity"/>
    <property type="evidence" value="ECO:0007669"/>
    <property type="project" value="TreeGrafter"/>
</dbReference>
<dbReference type="AlphaFoldDB" id="A0A495W4K3"/>
<dbReference type="PANTHER" id="PTHR13096">
    <property type="entry name" value="MINA53 MYC INDUCED NUCLEAR ANTIGEN"/>
    <property type="match status" value="1"/>
</dbReference>
<dbReference type="EMBL" id="RBXO01000001">
    <property type="protein sequence ID" value="RKT56429.1"/>
    <property type="molecule type" value="Genomic_DNA"/>
</dbReference>
<sequence length="396" mass="43275">MGVGHALADLVAPVGVSRFFHTVQGRGHRRFPGRAGRFADLLSWADVNRVLREHRLEFPRVRLAQDGEVVPAHTYSELVETRRTGPVARLLPAAFAERMRGGATLVLDSVNELVGSVHELAVSLEHELRERVQVNLYAGWGVTHGFDVHWDDHDAFIVQVSGRKRWRVHGPTRPAPLQRDVAQPEPPSDEPLDDFILEDGDVLYVPRGHWHDVSAIGEESLHLTIGFNRATGVDLVAWLADRLRADEVFRADLPRFATPEEQAAHADVLRARVAELMDGGVVGRFLADRDAHGPAMSVMGLPWTATRELLPPGDEAEVRLLTPRAVLTSDASTVTLAAAGRRLVFAAAARPVLERLAGSARHSVKSLVDAGAPALDRVTVRALLGELVTQGLLAPE</sequence>
<evidence type="ECO:0000256" key="1">
    <source>
        <dbReference type="ARBA" id="ARBA00001954"/>
    </source>
</evidence>
<comment type="cofactor">
    <cofactor evidence="1">
        <name>Fe(2+)</name>
        <dbReference type="ChEBI" id="CHEBI:29033"/>
    </cofactor>
</comment>
<dbReference type="Pfam" id="PF08007">
    <property type="entry name" value="JmjC_2"/>
    <property type="match status" value="1"/>
</dbReference>
<evidence type="ECO:0000256" key="4">
    <source>
        <dbReference type="SAM" id="MobiDB-lite"/>
    </source>
</evidence>
<evidence type="ECO:0000259" key="5">
    <source>
        <dbReference type="PROSITE" id="PS51184"/>
    </source>
</evidence>
<dbReference type="PROSITE" id="PS51184">
    <property type="entry name" value="JMJC"/>
    <property type="match status" value="1"/>
</dbReference>
<dbReference type="SMART" id="SM00558">
    <property type="entry name" value="JmjC"/>
    <property type="match status" value="1"/>
</dbReference>